<name>A9DX02_9FLAO</name>
<dbReference type="Proteomes" id="UP000002945">
    <property type="component" value="Unassembled WGS sequence"/>
</dbReference>
<dbReference type="EMBL" id="ABIB01000005">
    <property type="protein sequence ID" value="EDP95944.1"/>
    <property type="molecule type" value="Genomic_DNA"/>
</dbReference>
<proteinExistence type="predicted"/>
<reference evidence="1 2" key="1">
    <citation type="journal article" date="2011" name="J. Bacteriol.">
        <title>Genome sequence of the algicidal bacterium Kordia algicida OT-1.</title>
        <authorList>
            <person name="Lee H.S."/>
            <person name="Kang S.G."/>
            <person name="Kwon K.K."/>
            <person name="Lee J.H."/>
            <person name="Kim S.J."/>
        </authorList>
    </citation>
    <scope>NUCLEOTIDE SEQUENCE [LARGE SCALE GENOMIC DNA]</scope>
    <source>
        <strain evidence="1 2">OT-1</strain>
    </source>
</reference>
<dbReference type="HOGENOM" id="CLU_2508386_0_0_10"/>
<gene>
    <name evidence="1" type="ORF">KAOT1_07243</name>
</gene>
<evidence type="ECO:0000313" key="2">
    <source>
        <dbReference type="Proteomes" id="UP000002945"/>
    </source>
</evidence>
<protein>
    <submittedName>
        <fullName evidence="1">Uncharacterized protein</fullName>
    </submittedName>
</protein>
<comment type="caution">
    <text evidence="1">The sequence shown here is derived from an EMBL/GenBank/DDBJ whole genome shotgun (WGS) entry which is preliminary data.</text>
</comment>
<keyword evidence="2" id="KW-1185">Reference proteome</keyword>
<organism evidence="1 2">
    <name type="scientific">Kordia algicida OT-1</name>
    <dbReference type="NCBI Taxonomy" id="391587"/>
    <lineage>
        <taxon>Bacteria</taxon>
        <taxon>Pseudomonadati</taxon>
        <taxon>Bacteroidota</taxon>
        <taxon>Flavobacteriia</taxon>
        <taxon>Flavobacteriales</taxon>
        <taxon>Flavobacteriaceae</taxon>
        <taxon>Kordia</taxon>
    </lineage>
</organism>
<dbReference type="AlphaFoldDB" id="A9DX02"/>
<dbReference type="OrthoDB" id="1444474at2"/>
<dbReference type="STRING" id="391587.KAOT1_07243"/>
<accession>A9DX02</accession>
<sequence length="85" mass="9862">MTSLEKNKSASRIILQSHIEKAFTEKIIQWNDGLNYTEFIRALWRLFLHHDSFKEGTQDILGKLSEEDAIQLLSDEIDITKLKAS</sequence>
<evidence type="ECO:0000313" key="1">
    <source>
        <dbReference type="EMBL" id="EDP95944.1"/>
    </source>
</evidence>
<dbReference type="RefSeq" id="WP_007094015.1">
    <property type="nucleotide sequence ID" value="NZ_CP142125.1"/>
</dbReference>